<gene>
    <name evidence="1" type="ORF">RUM44_007608</name>
</gene>
<protein>
    <submittedName>
        <fullName evidence="1">Uncharacterized protein</fullName>
    </submittedName>
</protein>
<proteinExistence type="predicted"/>
<evidence type="ECO:0000313" key="1">
    <source>
        <dbReference type="EMBL" id="KAK6637194.1"/>
    </source>
</evidence>
<reference evidence="1 2" key="1">
    <citation type="submission" date="2023-09" db="EMBL/GenBank/DDBJ databases">
        <title>Genomes of two closely related lineages of the louse Polyplax serrata with different host specificities.</title>
        <authorList>
            <person name="Martinu J."/>
            <person name="Tarabai H."/>
            <person name="Stefka J."/>
            <person name="Hypsa V."/>
        </authorList>
    </citation>
    <scope>NUCLEOTIDE SEQUENCE [LARGE SCALE GENOMIC DNA]</scope>
    <source>
        <strain evidence="1">98ZLc_SE</strain>
    </source>
</reference>
<evidence type="ECO:0000313" key="2">
    <source>
        <dbReference type="Proteomes" id="UP001359485"/>
    </source>
</evidence>
<accession>A0ABR1B7Y3</accession>
<name>A0ABR1B7Y3_POLSC</name>
<dbReference type="EMBL" id="JAWJWF010000002">
    <property type="protein sequence ID" value="KAK6637194.1"/>
    <property type="molecule type" value="Genomic_DNA"/>
</dbReference>
<comment type="caution">
    <text evidence="1">The sequence shown here is derived from an EMBL/GenBank/DDBJ whole genome shotgun (WGS) entry which is preliminary data.</text>
</comment>
<sequence length="56" mass="6563">MAKLLHFEVIQNGFVISVVFFQDAETIERLNEMGELRTILKPYKCFFPILNNCLLD</sequence>
<dbReference type="Proteomes" id="UP001359485">
    <property type="component" value="Unassembled WGS sequence"/>
</dbReference>
<organism evidence="1 2">
    <name type="scientific">Polyplax serrata</name>
    <name type="common">Common mouse louse</name>
    <dbReference type="NCBI Taxonomy" id="468196"/>
    <lineage>
        <taxon>Eukaryota</taxon>
        <taxon>Metazoa</taxon>
        <taxon>Ecdysozoa</taxon>
        <taxon>Arthropoda</taxon>
        <taxon>Hexapoda</taxon>
        <taxon>Insecta</taxon>
        <taxon>Pterygota</taxon>
        <taxon>Neoptera</taxon>
        <taxon>Paraneoptera</taxon>
        <taxon>Psocodea</taxon>
        <taxon>Troctomorpha</taxon>
        <taxon>Phthiraptera</taxon>
        <taxon>Anoplura</taxon>
        <taxon>Polyplacidae</taxon>
        <taxon>Polyplax</taxon>
    </lineage>
</organism>
<keyword evidence="2" id="KW-1185">Reference proteome</keyword>